<dbReference type="InterPro" id="IPR012340">
    <property type="entry name" value="NA-bd_OB-fold"/>
</dbReference>
<feature type="domain" description="ATP-dependent DNA ligase family profile" evidence="8">
    <location>
        <begin position="109"/>
        <end position="194"/>
    </location>
</feature>
<dbReference type="SUPFAM" id="SSF50249">
    <property type="entry name" value="Nucleic acid-binding proteins"/>
    <property type="match status" value="1"/>
</dbReference>
<evidence type="ECO:0000256" key="4">
    <source>
        <dbReference type="ARBA" id="ARBA00022763"/>
    </source>
</evidence>
<organism evidence="10 11">
    <name type="scientific">Pseudoxanthomonas japonensis</name>
    <dbReference type="NCBI Taxonomy" id="69284"/>
    <lineage>
        <taxon>Bacteria</taxon>
        <taxon>Pseudomonadati</taxon>
        <taxon>Pseudomonadota</taxon>
        <taxon>Gammaproteobacteria</taxon>
        <taxon>Lysobacterales</taxon>
        <taxon>Lysobacteraceae</taxon>
        <taxon>Pseudoxanthomonas</taxon>
    </lineage>
</organism>
<keyword evidence="5" id="KW-0234">DNA repair</keyword>
<dbReference type="Gene3D" id="3.30.470.30">
    <property type="entry name" value="DNA ligase/mRNA capping enzyme"/>
    <property type="match status" value="1"/>
</dbReference>
<dbReference type="Gene3D" id="3.30.1490.70">
    <property type="match status" value="1"/>
</dbReference>
<accession>A0ABQ6ZCV5</accession>
<dbReference type="Pfam" id="PF01068">
    <property type="entry name" value="DNA_ligase_A_M"/>
    <property type="match status" value="1"/>
</dbReference>
<dbReference type="PANTHER" id="PTHR47810:SF1">
    <property type="entry name" value="DNA LIGASE B"/>
    <property type="match status" value="1"/>
</dbReference>
<evidence type="ECO:0000259" key="9">
    <source>
        <dbReference type="Pfam" id="PF14743"/>
    </source>
</evidence>
<protein>
    <submittedName>
        <fullName evidence="10">DNA ligase</fullName>
    </submittedName>
</protein>
<feature type="domain" description="DNA ligase OB-like" evidence="9">
    <location>
        <begin position="208"/>
        <end position="273"/>
    </location>
</feature>
<keyword evidence="4" id="KW-0227">DNA damage</keyword>
<comment type="catalytic activity">
    <reaction evidence="6">
        <text>ATP + (deoxyribonucleotide)n-3'-hydroxyl + 5'-phospho-(deoxyribonucleotide)m = (deoxyribonucleotide)n+m + AMP + diphosphate.</text>
        <dbReference type="EC" id="6.5.1.1"/>
    </reaction>
</comment>
<dbReference type="InterPro" id="IPR029319">
    <property type="entry name" value="DNA_ligase_OB"/>
</dbReference>
<dbReference type="Gene3D" id="2.40.50.140">
    <property type="entry name" value="Nucleic acid-binding proteins"/>
    <property type="match status" value="1"/>
</dbReference>
<dbReference type="InterPro" id="IPR012310">
    <property type="entry name" value="DNA_ligase_ATP-dep_cent"/>
</dbReference>
<keyword evidence="2 10" id="KW-0436">Ligase</keyword>
<dbReference type="CDD" id="cd07896">
    <property type="entry name" value="Adenylation_kDNA_ligase_like"/>
    <property type="match status" value="1"/>
</dbReference>
<evidence type="ECO:0000256" key="6">
    <source>
        <dbReference type="ARBA" id="ARBA00034003"/>
    </source>
</evidence>
<evidence type="ECO:0000256" key="7">
    <source>
        <dbReference type="SAM" id="SignalP"/>
    </source>
</evidence>
<dbReference type="SUPFAM" id="SSF56091">
    <property type="entry name" value="DNA ligase/mRNA capping enzyme, catalytic domain"/>
    <property type="match status" value="1"/>
</dbReference>
<feature type="signal peptide" evidence="7">
    <location>
        <begin position="1"/>
        <end position="18"/>
    </location>
</feature>
<dbReference type="Pfam" id="PF14743">
    <property type="entry name" value="DNA_ligase_OB_2"/>
    <property type="match status" value="1"/>
</dbReference>
<dbReference type="CDD" id="cd08041">
    <property type="entry name" value="OBF_kDNA_ligase_like"/>
    <property type="match status" value="1"/>
</dbReference>
<dbReference type="PANTHER" id="PTHR47810">
    <property type="entry name" value="DNA LIGASE"/>
    <property type="match status" value="1"/>
</dbReference>
<dbReference type="GO" id="GO:0016874">
    <property type="term" value="F:ligase activity"/>
    <property type="evidence" value="ECO:0007669"/>
    <property type="project" value="UniProtKB-KW"/>
</dbReference>
<evidence type="ECO:0000313" key="10">
    <source>
        <dbReference type="EMBL" id="KAF1721908.1"/>
    </source>
</evidence>
<reference evidence="10 11" key="1">
    <citation type="submission" date="2017-10" db="EMBL/GenBank/DDBJ databases">
        <title>Whole genome sequencing of members of genus Pseudoxanthomonas.</title>
        <authorList>
            <person name="Kumar S."/>
            <person name="Bansal K."/>
            <person name="Kaur A."/>
            <person name="Patil P."/>
            <person name="Sharma S."/>
            <person name="Patil P.B."/>
        </authorList>
    </citation>
    <scope>NUCLEOTIDE SEQUENCE [LARGE SCALE GENOMIC DNA]</scope>
    <source>
        <strain evidence="10 11">DSM 17109</strain>
    </source>
</reference>
<proteinExistence type="predicted"/>
<keyword evidence="3" id="KW-0235">DNA replication</keyword>
<comment type="cofactor">
    <cofactor evidence="1">
        <name>a divalent metal cation</name>
        <dbReference type="ChEBI" id="CHEBI:60240"/>
    </cofactor>
</comment>
<evidence type="ECO:0000259" key="8">
    <source>
        <dbReference type="Pfam" id="PF01068"/>
    </source>
</evidence>
<name>A0ABQ6ZCV5_9GAMM</name>
<evidence type="ECO:0000313" key="11">
    <source>
        <dbReference type="Proteomes" id="UP000781710"/>
    </source>
</evidence>
<dbReference type="EMBL" id="PDWW01000035">
    <property type="protein sequence ID" value="KAF1721908.1"/>
    <property type="molecule type" value="Genomic_DNA"/>
</dbReference>
<dbReference type="NCBIfam" id="NF006592">
    <property type="entry name" value="PRK09125.1"/>
    <property type="match status" value="1"/>
</dbReference>
<evidence type="ECO:0000256" key="2">
    <source>
        <dbReference type="ARBA" id="ARBA00022598"/>
    </source>
</evidence>
<evidence type="ECO:0000256" key="5">
    <source>
        <dbReference type="ARBA" id="ARBA00023204"/>
    </source>
</evidence>
<feature type="chain" id="PRO_5046652539" evidence="7">
    <location>
        <begin position="19"/>
        <end position="283"/>
    </location>
</feature>
<sequence>MRLLLTALLCLLIFPVLSAPPPDPMLATAYREGVPVDTFLVSEKLDGVRARWDGRALWTRGGARIAAPPTFTRGWPVEPMEGELWIARGRFDDISALVRRVGTDAQAWRDVRFMVFDLPMHPGPFAERVVRMRSITSAAGNTHLQAIPQRRFDTAAALDAELARVVAAGGEGLMLHRRTARYRAGRSEDLLKYKPHEDAEAQVVAHLPGKGKYEGMMGALQVRMPDGRSFRIGTGFTDAQRAAPPPLGAWLTYRYNGLTSNGLPRFARFMRMRDEIPLPATAR</sequence>
<dbReference type="RefSeq" id="WP_162339170.1">
    <property type="nucleotide sequence ID" value="NZ_JBHSRQ010000031.1"/>
</dbReference>
<evidence type="ECO:0000256" key="3">
    <source>
        <dbReference type="ARBA" id="ARBA00022705"/>
    </source>
</evidence>
<keyword evidence="11" id="KW-1185">Reference proteome</keyword>
<evidence type="ECO:0000256" key="1">
    <source>
        <dbReference type="ARBA" id="ARBA00001968"/>
    </source>
</evidence>
<dbReference type="Proteomes" id="UP000781710">
    <property type="component" value="Unassembled WGS sequence"/>
</dbReference>
<keyword evidence="7" id="KW-0732">Signal</keyword>
<gene>
    <name evidence="10" type="ORF">CSC78_17650</name>
</gene>
<comment type="caution">
    <text evidence="10">The sequence shown here is derived from an EMBL/GenBank/DDBJ whole genome shotgun (WGS) entry which is preliminary data.</text>
</comment>
<dbReference type="InterPro" id="IPR050326">
    <property type="entry name" value="NAD_dep_DNA_ligaseB"/>
</dbReference>